<proteinExistence type="predicted"/>
<dbReference type="EMBL" id="KC821624">
    <property type="protein sequence ID" value="AGO48953.1"/>
    <property type="molecule type" value="Genomic_DNA"/>
</dbReference>
<reference evidence="1 2" key="1">
    <citation type="journal article" date="2013" name="Proc. Natl. Acad. Sci. U.S.A.">
        <title>Twelve previously unknown phage genera are ubiquitous in global oceans.</title>
        <authorList>
            <person name="Holmfeldt K."/>
            <person name="Solonenko N."/>
            <person name="Shah M."/>
            <person name="Corrier K."/>
            <person name="Riemann L."/>
            <person name="Verberkmoes N.C."/>
            <person name="Sullivan M.B."/>
        </authorList>
    </citation>
    <scope>NUCLEOTIDE SEQUENCE [LARGE SCALE GENOMIC DNA]</scope>
    <source>
        <strain evidence="1">Phi14:2</strain>
    </source>
</reference>
<dbReference type="KEGG" id="vg:16797498"/>
<accession>S0A3Z7</accession>
<evidence type="ECO:0000313" key="1">
    <source>
        <dbReference type="EMBL" id="AGO48953.1"/>
    </source>
</evidence>
<protein>
    <submittedName>
        <fullName evidence="1">Uncharacterized protein</fullName>
    </submittedName>
</protein>
<reference evidence="2" key="2">
    <citation type="submission" date="2013-03" db="EMBL/GenBank/DDBJ databases">
        <title>The Cellulophaga phages: a novel, diverse, and globally ubiquitous model system.</title>
        <authorList>
            <person name="Holmfeldt K."/>
            <person name="Solonenko N."/>
            <person name="Shah M."/>
            <person name="Corrier K."/>
            <person name="Riemann L."/>
            <person name="VerBerkmoes N.C."/>
            <person name="Sullivan M.B."/>
        </authorList>
    </citation>
    <scope>NUCLEOTIDE SEQUENCE [LARGE SCALE GENOMIC DNA]</scope>
</reference>
<keyword evidence="2" id="KW-1185">Reference proteome</keyword>
<organism evidence="1 2">
    <name type="scientific">Cellulophaga phage phi14:2</name>
    <dbReference type="NCBI Taxonomy" id="1327990"/>
    <lineage>
        <taxon>Viruses</taxon>
        <taxon>Duplodnaviria</taxon>
        <taxon>Heunggongvirae</taxon>
        <taxon>Uroviricota</taxon>
        <taxon>Caudoviricetes</taxon>
        <taxon>Crassvirales</taxon>
        <taxon>Steigviridae</taxon>
        <taxon>Asinivirinae</taxon>
        <taxon>Akihdevirus</taxon>
        <taxon>Akihdevirus balticus</taxon>
    </lineage>
</organism>
<name>S0A3Z7_9CAUD</name>
<sequence>MKYYILKTETLYYDGHGEGEDGGITLEVVSETEIREDFGNDTIAANTMLEIINKSNGQPIILDHEDELVLLEDYDDSEDYPEDGYNYTNEIFTYSEIEENEYKKYSKIIKEYNDLLKRY</sequence>
<evidence type="ECO:0000313" key="2">
    <source>
        <dbReference type="Proteomes" id="UP000014725"/>
    </source>
</evidence>
<dbReference type="GeneID" id="16797498"/>
<dbReference type="Proteomes" id="UP000014725">
    <property type="component" value="Segment"/>
</dbReference>
<gene>
    <name evidence="1" type="ORF">Phi14:2_gp075</name>
</gene>